<protein>
    <recommendedName>
        <fullName evidence="3">Sulfotransferase family protein</fullName>
    </recommendedName>
</protein>
<comment type="caution">
    <text evidence="1">The sequence shown here is derived from an EMBL/GenBank/DDBJ whole genome shotgun (WGS) entry which is preliminary data.</text>
</comment>
<dbReference type="Gene3D" id="3.40.50.300">
    <property type="entry name" value="P-loop containing nucleotide triphosphate hydrolases"/>
    <property type="match status" value="1"/>
</dbReference>
<evidence type="ECO:0008006" key="3">
    <source>
        <dbReference type="Google" id="ProtNLM"/>
    </source>
</evidence>
<accession>A0A934RRY5</accession>
<proteinExistence type="predicted"/>
<dbReference type="Proteomes" id="UP000604083">
    <property type="component" value="Unassembled WGS sequence"/>
</dbReference>
<evidence type="ECO:0000313" key="2">
    <source>
        <dbReference type="Proteomes" id="UP000604083"/>
    </source>
</evidence>
<keyword evidence="2" id="KW-1185">Reference proteome</keyword>
<organism evidence="1 2">
    <name type="scientific">Roseibacillus ishigakijimensis</name>
    <dbReference type="NCBI Taxonomy" id="454146"/>
    <lineage>
        <taxon>Bacteria</taxon>
        <taxon>Pseudomonadati</taxon>
        <taxon>Verrucomicrobiota</taxon>
        <taxon>Verrucomicrobiia</taxon>
        <taxon>Verrucomicrobiales</taxon>
        <taxon>Verrucomicrobiaceae</taxon>
        <taxon>Roseibacillus</taxon>
    </lineage>
</organism>
<dbReference type="AlphaFoldDB" id="A0A934RRY5"/>
<sequence length="267" mass="31374">MSVEDAKSLFWFVHMHKAGGTTIVKCAEKNHEILTDSGNGNILEEDGTEIDYRALDGDGLRSLVSRLLNGGVTFVASEFSVPNLEVLLAHPQVKVFTFLREPGARFLSNFRYDYQHQFFRGDCDWTTFFRHKEQSFYYENYYTRILSRVLTGNLRQKDCERAYEMIKSFDFVGVLEDERSWSCFFEWAGWEPVRLNANSSSDRRAFFRYLKRPKKWGAAYRMARFSPPPPEDFNKVWNLLNESDMRIYRWAQEELRSAESRQAPIEG</sequence>
<dbReference type="SUPFAM" id="SSF52540">
    <property type="entry name" value="P-loop containing nucleoside triphosphate hydrolases"/>
    <property type="match status" value="1"/>
</dbReference>
<dbReference type="EMBL" id="JAENIO010000008">
    <property type="protein sequence ID" value="MBK1833421.1"/>
    <property type="molecule type" value="Genomic_DNA"/>
</dbReference>
<name>A0A934RRY5_9BACT</name>
<gene>
    <name evidence="1" type="ORF">JIN78_05040</name>
</gene>
<reference evidence="1" key="1">
    <citation type="submission" date="2021-01" db="EMBL/GenBank/DDBJ databases">
        <title>Modified the classification status of verrucomicrobia.</title>
        <authorList>
            <person name="Feng X."/>
        </authorList>
    </citation>
    <scope>NUCLEOTIDE SEQUENCE</scope>
    <source>
        <strain evidence="1">KCTC 12986</strain>
    </source>
</reference>
<dbReference type="InterPro" id="IPR027417">
    <property type="entry name" value="P-loop_NTPase"/>
</dbReference>
<evidence type="ECO:0000313" key="1">
    <source>
        <dbReference type="EMBL" id="MBK1833421.1"/>
    </source>
</evidence>